<keyword evidence="4" id="KW-1185">Reference proteome</keyword>
<dbReference type="InterPro" id="IPR029058">
    <property type="entry name" value="AB_hydrolase_fold"/>
</dbReference>
<dbReference type="Pfam" id="PF00561">
    <property type="entry name" value="Abhydrolase_1"/>
    <property type="match status" value="1"/>
</dbReference>
<evidence type="ECO:0000313" key="3">
    <source>
        <dbReference type="EMBL" id="TRY18945.1"/>
    </source>
</evidence>
<dbReference type="Gene3D" id="3.40.50.1820">
    <property type="entry name" value="alpha/beta hydrolase"/>
    <property type="match status" value="1"/>
</dbReference>
<dbReference type="InterPro" id="IPR050266">
    <property type="entry name" value="AB_hydrolase_sf"/>
</dbReference>
<accession>A0A553K2M3</accession>
<keyword evidence="1 3" id="KW-0378">Hydrolase</keyword>
<evidence type="ECO:0000256" key="1">
    <source>
        <dbReference type="ARBA" id="ARBA00022801"/>
    </source>
</evidence>
<dbReference type="OrthoDB" id="9785847at2"/>
<dbReference type="PANTHER" id="PTHR43798">
    <property type="entry name" value="MONOACYLGLYCEROL LIPASE"/>
    <property type="match status" value="1"/>
</dbReference>
<evidence type="ECO:0000313" key="4">
    <source>
        <dbReference type="Proteomes" id="UP000317638"/>
    </source>
</evidence>
<reference evidence="3 4" key="1">
    <citation type="submission" date="2019-07" db="EMBL/GenBank/DDBJ databases">
        <authorList>
            <person name="Zhou L.-Y."/>
        </authorList>
    </citation>
    <scope>NUCLEOTIDE SEQUENCE [LARGE SCALE GENOMIC DNA]</scope>
    <source>
        <strain evidence="3 4">YIM 101269</strain>
    </source>
</reference>
<dbReference type="GO" id="GO:0016020">
    <property type="term" value="C:membrane"/>
    <property type="evidence" value="ECO:0007669"/>
    <property type="project" value="TreeGrafter"/>
</dbReference>
<gene>
    <name evidence="3" type="ORF">FOJ82_07535</name>
</gene>
<name>A0A553K2M3_9ACTN</name>
<dbReference type="InterPro" id="IPR000073">
    <property type="entry name" value="AB_hydrolase_1"/>
</dbReference>
<dbReference type="GO" id="GO:0016787">
    <property type="term" value="F:hydrolase activity"/>
    <property type="evidence" value="ECO:0007669"/>
    <property type="project" value="UniProtKB-KW"/>
</dbReference>
<dbReference type="EMBL" id="VKKG01000002">
    <property type="protein sequence ID" value="TRY18945.1"/>
    <property type="molecule type" value="Genomic_DNA"/>
</dbReference>
<dbReference type="SUPFAM" id="SSF53474">
    <property type="entry name" value="alpha/beta-Hydrolases"/>
    <property type="match status" value="1"/>
</dbReference>
<comment type="caution">
    <text evidence="3">The sequence shown here is derived from an EMBL/GenBank/DDBJ whole genome shotgun (WGS) entry which is preliminary data.</text>
</comment>
<proteinExistence type="predicted"/>
<sequence length="276" mass="29070">MPTLTTTGDAPVVLHYTDTGGSGRPIVLVHGWPLTGESFKANEAALVGAGMRVITYDRRGFGRSDKPATGYHYDRLASDLHDLVTHLGLHDAVLLGFSMGGGEVLRYCSTYGTDDVAAVVLSGSIAPALAQGEDNPDGAMPFSAFQEMSAACEADHPGFLDQFITNFYSTGDGLVVGEEVRQVALALALQSDPGAAAECILIWATDLRDDCARVDVPTLLIHGDGDQCVPLAASSSRTAEIIPGANLHVVKGGPHGANVSHRDEWERALIDFVNAL</sequence>
<dbReference type="Proteomes" id="UP000317638">
    <property type="component" value="Unassembled WGS sequence"/>
</dbReference>
<feature type="domain" description="AB hydrolase-1" evidence="2">
    <location>
        <begin position="25"/>
        <end position="258"/>
    </location>
</feature>
<dbReference type="PRINTS" id="PR00111">
    <property type="entry name" value="ABHYDROLASE"/>
</dbReference>
<protein>
    <submittedName>
        <fullName evidence="3">Alpha/beta hydrolase</fullName>
    </submittedName>
</protein>
<evidence type="ECO:0000259" key="2">
    <source>
        <dbReference type="Pfam" id="PF00561"/>
    </source>
</evidence>
<dbReference type="PANTHER" id="PTHR43798:SF31">
    <property type="entry name" value="AB HYDROLASE SUPERFAMILY PROTEIN YCLE"/>
    <property type="match status" value="1"/>
</dbReference>
<dbReference type="RefSeq" id="WP_143937837.1">
    <property type="nucleotide sequence ID" value="NZ_VKKG01000002.1"/>
</dbReference>
<organism evidence="3 4">
    <name type="scientific">Tessaracoccus rhinocerotis</name>
    <dbReference type="NCBI Taxonomy" id="1689449"/>
    <lineage>
        <taxon>Bacteria</taxon>
        <taxon>Bacillati</taxon>
        <taxon>Actinomycetota</taxon>
        <taxon>Actinomycetes</taxon>
        <taxon>Propionibacteriales</taxon>
        <taxon>Propionibacteriaceae</taxon>
        <taxon>Tessaracoccus</taxon>
    </lineage>
</organism>
<dbReference type="AlphaFoldDB" id="A0A553K2M3"/>